<dbReference type="RefSeq" id="WP_035082214.1">
    <property type="nucleotide sequence ID" value="NZ_JQGC01000007.1"/>
</dbReference>
<accession>A0A087M2Q3</accession>
<comment type="caution">
    <text evidence="1">The sequence shown here is derived from an EMBL/GenBank/DDBJ whole genome shotgun (WGS) entry which is preliminary data.</text>
</comment>
<name>A0A087M2Q3_9HYPH</name>
<evidence type="ECO:0000313" key="1">
    <source>
        <dbReference type="EMBL" id="KFL31156.1"/>
    </source>
</evidence>
<dbReference type="Proteomes" id="UP000028981">
    <property type="component" value="Unassembled WGS sequence"/>
</dbReference>
<reference evidence="1 2" key="1">
    <citation type="submission" date="2014-08" db="EMBL/GenBank/DDBJ databases">
        <authorList>
            <person name="Hassan Y.I."/>
            <person name="Lepp D."/>
            <person name="Zhou T."/>
        </authorList>
    </citation>
    <scope>NUCLEOTIDE SEQUENCE [LARGE SCALE GENOMIC DNA]</scope>
    <source>
        <strain evidence="1 2">IFO13584</strain>
    </source>
</reference>
<proteinExistence type="predicted"/>
<gene>
    <name evidence="1" type="ORF">JP75_09655</name>
</gene>
<dbReference type="AlphaFoldDB" id="A0A087M2Q3"/>
<protein>
    <submittedName>
        <fullName evidence="1">Uncharacterized protein</fullName>
    </submittedName>
</protein>
<keyword evidence="2" id="KW-1185">Reference proteome</keyword>
<organism evidence="1 2">
    <name type="scientific">Devosia riboflavina</name>
    <dbReference type="NCBI Taxonomy" id="46914"/>
    <lineage>
        <taxon>Bacteria</taxon>
        <taxon>Pseudomonadati</taxon>
        <taxon>Pseudomonadota</taxon>
        <taxon>Alphaproteobacteria</taxon>
        <taxon>Hyphomicrobiales</taxon>
        <taxon>Devosiaceae</taxon>
        <taxon>Devosia</taxon>
    </lineage>
</organism>
<sequence length="131" mass="13951">MAATADKRGALRGYLLAQAVTTKNEHFSSEDIFDAFSEDYDDFADFDEDFVLSLTWLGNQGLISFDALPLGANGESTVIGLTATAVGKRAVGAAENLKLQVPSGPPKRKGFAVEVAKVFGAFVGEFVNTQK</sequence>
<evidence type="ECO:0000313" key="2">
    <source>
        <dbReference type="Proteomes" id="UP000028981"/>
    </source>
</evidence>
<dbReference type="EMBL" id="JQGC01000007">
    <property type="protein sequence ID" value="KFL31156.1"/>
    <property type="molecule type" value="Genomic_DNA"/>
</dbReference>